<evidence type="ECO:0000313" key="1">
    <source>
        <dbReference type="EMBL" id="STX84876.1"/>
    </source>
</evidence>
<accession>A0A378KJQ4</accession>
<keyword evidence="2" id="KW-1185">Reference proteome</keyword>
<name>A0A378KJQ4_9GAMM</name>
<organism evidence="1 2">
    <name type="scientific">Legionella donaldsonii</name>
    <dbReference type="NCBI Taxonomy" id="45060"/>
    <lineage>
        <taxon>Bacteria</taxon>
        <taxon>Pseudomonadati</taxon>
        <taxon>Pseudomonadota</taxon>
        <taxon>Gammaproteobacteria</taxon>
        <taxon>Legionellales</taxon>
        <taxon>Legionellaceae</taxon>
        <taxon>Legionella</taxon>
    </lineage>
</organism>
<dbReference type="RefSeq" id="WP_115222894.1">
    <property type="nucleotide sequence ID" value="NZ_UGOA01000003.1"/>
</dbReference>
<proteinExistence type="predicted"/>
<protein>
    <submittedName>
        <fullName evidence="1">Putative TrbI protein</fullName>
    </submittedName>
</protein>
<gene>
    <name evidence="1" type="ORF">NCTC13292_03228</name>
</gene>
<dbReference type="AlphaFoldDB" id="A0A378KJQ4"/>
<dbReference type="Proteomes" id="UP000254677">
    <property type="component" value="Unassembled WGS sequence"/>
</dbReference>
<dbReference type="EMBL" id="UGOA01000003">
    <property type="protein sequence ID" value="STX84876.1"/>
    <property type="molecule type" value="Genomic_DNA"/>
</dbReference>
<dbReference type="OrthoDB" id="5654223at2"/>
<evidence type="ECO:0000313" key="2">
    <source>
        <dbReference type="Proteomes" id="UP000254677"/>
    </source>
</evidence>
<reference evidence="1 2" key="1">
    <citation type="submission" date="2018-06" db="EMBL/GenBank/DDBJ databases">
        <authorList>
            <consortium name="Pathogen Informatics"/>
            <person name="Doyle S."/>
        </authorList>
    </citation>
    <scope>NUCLEOTIDE SEQUENCE [LARGE SCALE GENOMIC DNA]</scope>
    <source>
        <strain evidence="1 2">NCTC13292</strain>
    </source>
</reference>
<sequence>MAASRMRQIGLFAFVFFAVLIGSFKACKKPTLYVIDMQRALHQPALLLSRSPLSETEQKALLSAFAKRLPDVIADYCKAHKVTLIAAPVLGNSGENELTDYFIEKTLNEVSQHG</sequence>